<dbReference type="SMART" id="SM00448">
    <property type="entry name" value="REC"/>
    <property type="match status" value="1"/>
</dbReference>
<dbReference type="Gene3D" id="3.40.50.2300">
    <property type="match status" value="1"/>
</dbReference>
<evidence type="ECO:0000256" key="1">
    <source>
        <dbReference type="ARBA" id="ARBA00022553"/>
    </source>
</evidence>
<dbReference type="InterPro" id="IPR000792">
    <property type="entry name" value="Tscrpt_reg_LuxR_C"/>
</dbReference>
<name>A0A7S7NYK8_PALFE</name>
<accession>A0A7S7NYK8</accession>
<keyword evidence="7" id="KW-1185">Reference proteome</keyword>
<dbReference type="InterPro" id="IPR011006">
    <property type="entry name" value="CheY-like_superfamily"/>
</dbReference>
<protein>
    <submittedName>
        <fullName evidence="6">Response regulator transcription factor</fullName>
    </submittedName>
</protein>
<dbReference type="GO" id="GO:0003677">
    <property type="term" value="F:DNA binding"/>
    <property type="evidence" value="ECO:0007669"/>
    <property type="project" value="UniProtKB-KW"/>
</dbReference>
<dbReference type="KEGG" id="pfer:IRI77_22350"/>
<evidence type="ECO:0000313" key="7">
    <source>
        <dbReference type="Proteomes" id="UP000593892"/>
    </source>
</evidence>
<gene>
    <name evidence="6" type="ORF">IRI77_22350</name>
</gene>
<evidence type="ECO:0000313" key="6">
    <source>
        <dbReference type="EMBL" id="QOY92102.1"/>
    </source>
</evidence>
<keyword evidence="2" id="KW-0238">DNA-binding</keyword>
<dbReference type="CDD" id="cd17535">
    <property type="entry name" value="REC_NarL-like"/>
    <property type="match status" value="1"/>
</dbReference>
<feature type="domain" description="Response regulatory" evidence="5">
    <location>
        <begin position="23"/>
        <end position="139"/>
    </location>
</feature>
<dbReference type="GO" id="GO:0006355">
    <property type="term" value="P:regulation of DNA-templated transcription"/>
    <property type="evidence" value="ECO:0007669"/>
    <property type="project" value="InterPro"/>
</dbReference>
<organism evidence="6 7">
    <name type="scientific">Paludibaculum fermentans</name>
    <dbReference type="NCBI Taxonomy" id="1473598"/>
    <lineage>
        <taxon>Bacteria</taxon>
        <taxon>Pseudomonadati</taxon>
        <taxon>Acidobacteriota</taxon>
        <taxon>Terriglobia</taxon>
        <taxon>Bryobacterales</taxon>
        <taxon>Bryobacteraceae</taxon>
        <taxon>Paludibaculum</taxon>
    </lineage>
</organism>
<dbReference type="EMBL" id="CP063849">
    <property type="protein sequence ID" value="QOY92102.1"/>
    <property type="molecule type" value="Genomic_DNA"/>
</dbReference>
<sequence>MPQASWTAPELRWSLRSGNASIRVLTVDAHPLVREGLAAVINKEEGMMVVAEAASGEEALEAFRKLRPDVVTLDLQLPDMPGDSVARQILAECPTARIVVITGLQGDAHMLRALEAGVRGLALKGMPNQELLDVIRQVHSGRKSIPRQVASALADHLGEESLTPREVQVLRLVARGNRNKEVAAHLSIADETVRMHMKNILSKLAANDRTHAVTIALTRGFIAL</sequence>
<feature type="domain" description="HTH luxR-type" evidence="4">
    <location>
        <begin position="155"/>
        <end position="220"/>
    </location>
</feature>
<proteinExistence type="predicted"/>
<dbReference type="GO" id="GO:0000160">
    <property type="term" value="P:phosphorelay signal transduction system"/>
    <property type="evidence" value="ECO:0007669"/>
    <property type="project" value="InterPro"/>
</dbReference>
<dbReference type="SUPFAM" id="SSF52172">
    <property type="entry name" value="CheY-like"/>
    <property type="match status" value="1"/>
</dbReference>
<dbReference type="PANTHER" id="PTHR43214">
    <property type="entry name" value="TWO-COMPONENT RESPONSE REGULATOR"/>
    <property type="match status" value="1"/>
</dbReference>
<evidence type="ECO:0000256" key="2">
    <source>
        <dbReference type="ARBA" id="ARBA00023125"/>
    </source>
</evidence>
<dbReference type="PRINTS" id="PR00038">
    <property type="entry name" value="HTHLUXR"/>
</dbReference>
<dbReference type="InterPro" id="IPR039420">
    <property type="entry name" value="WalR-like"/>
</dbReference>
<dbReference type="Pfam" id="PF00072">
    <property type="entry name" value="Response_reg"/>
    <property type="match status" value="1"/>
</dbReference>
<dbReference type="Proteomes" id="UP000593892">
    <property type="component" value="Chromosome"/>
</dbReference>
<dbReference type="AlphaFoldDB" id="A0A7S7NYK8"/>
<dbReference type="InterPro" id="IPR001789">
    <property type="entry name" value="Sig_transdc_resp-reg_receiver"/>
</dbReference>
<dbReference type="PANTHER" id="PTHR43214:SF43">
    <property type="entry name" value="TWO-COMPONENT RESPONSE REGULATOR"/>
    <property type="match status" value="1"/>
</dbReference>
<dbReference type="InterPro" id="IPR058245">
    <property type="entry name" value="NreC/VraR/RcsB-like_REC"/>
</dbReference>
<dbReference type="InterPro" id="IPR016032">
    <property type="entry name" value="Sig_transdc_resp-reg_C-effctor"/>
</dbReference>
<dbReference type="PROSITE" id="PS00622">
    <property type="entry name" value="HTH_LUXR_1"/>
    <property type="match status" value="1"/>
</dbReference>
<dbReference type="PROSITE" id="PS50043">
    <property type="entry name" value="HTH_LUXR_2"/>
    <property type="match status" value="1"/>
</dbReference>
<evidence type="ECO:0000256" key="3">
    <source>
        <dbReference type="PROSITE-ProRule" id="PRU00169"/>
    </source>
</evidence>
<evidence type="ECO:0000259" key="4">
    <source>
        <dbReference type="PROSITE" id="PS50043"/>
    </source>
</evidence>
<reference evidence="6 7" key="1">
    <citation type="submission" date="2020-10" db="EMBL/GenBank/DDBJ databases">
        <title>Complete genome sequence of Paludibaculum fermentans P105T, a facultatively anaerobic acidobacterium capable of dissimilatory Fe(III) reduction.</title>
        <authorList>
            <person name="Dedysh S.N."/>
            <person name="Beletsky A.V."/>
            <person name="Kulichevskaya I.S."/>
            <person name="Mardanov A.V."/>
            <person name="Ravin N.V."/>
        </authorList>
    </citation>
    <scope>NUCLEOTIDE SEQUENCE [LARGE SCALE GENOMIC DNA]</scope>
    <source>
        <strain evidence="6 7">P105</strain>
    </source>
</reference>
<dbReference type="SMART" id="SM00421">
    <property type="entry name" value="HTH_LUXR"/>
    <property type="match status" value="1"/>
</dbReference>
<dbReference type="PROSITE" id="PS50110">
    <property type="entry name" value="RESPONSE_REGULATORY"/>
    <property type="match status" value="1"/>
</dbReference>
<dbReference type="SUPFAM" id="SSF46894">
    <property type="entry name" value="C-terminal effector domain of the bipartite response regulators"/>
    <property type="match status" value="1"/>
</dbReference>
<dbReference type="Pfam" id="PF00196">
    <property type="entry name" value="GerE"/>
    <property type="match status" value="1"/>
</dbReference>
<feature type="modified residue" description="4-aspartylphosphate" evidence="3">
    <location>
        <position position="74"/>
    </location>
</feature>
<evidence type="ECO:0000259" key="5">
    <source>
        <dbReference type="PROSITE" id="PS50110"/>
    </source>
</evidence>
<keyword evidence="1 3" id="KW-0597">Phosphoprotein</keyword>
<dbReference type="CDD" id="cd06170">
    <property type="entry name" value="LuxR_C_like"/>
    <property type="match status" value="1"/>
</dbReference>